<dbReference type="EMBL" id="JACXTD010000003">
    <property type="protein sequence ID" value="MBD3702642.1"/>
    <property type="molecule type" value="Genomic_DNA"/>
</dbReference>
<dbReference type="EMBL" id="JACXTJ010000004">
    <property type="protein sequence ID" value="MBD3721636.1"/>
    <property type="molecule type" value="Genomic_DNA"/>
</dbReference>
<evidence type="ECO:0000256" key="5">
    <source>
        <dbReference type="SAM" id="Phobius"/>
    </source>
</evidence>
<evidence type="ECO:0000256" key="3">
    <source>
        <dbReference type="ARBA" id="ARBA00022989"/>
    </source>
</evidence>
<evidence type="ECO:0000313" key="9">
    <source>
        <dbReference type="EMBL" id="MBD3720400.1"/>
    </source>
</evidence>
<dbReference type="Proteomes" id="UP000622731">
    <property type="component" value="Unassembled WGS sequence"/>
</dbReference>
<dbReference type="SUPFAM" id="SSF161098">
    <property type="entry name" value="MetI-like"/>
    <property type="match status" value="1"/>
</dbReference>
<dbReference type="Proteomes" id="UP000609027">
    <property type="component" value="Unassembled WGS sequence"/>
</dbReference>
<dbReference type="EMBL" id="JACXTH010000001">
    <property type="protein sequence ID" value="MBD3704405.1"/>
    <property type="molecule type" value="Genomic_DNA"/>
</dbReference>
<evidence type="ECO:0000256" key="1">
    <source>
        <dbReference type="ARBA" id="ARBA00004141"/>
    </source>
</evidence>
<dbReference type="EMBL" id="JACXTF010000001">
    <property type="protein sequence ID" value="MBD3720400.1"/>
    <property type="molecule type" value="Genomic_DNA"/>
</dbReference>
<dbReference type="AlphaFoldDB" id="A0A927DCA3"/>
<keyword evidence="2 5" id="KW-0812">Transmembrane</keyword>
<evidence type="ECO:0000313" key="11">
    <source>
        <dbReference type="Proteomes" id="UP000652007"/>
    </source>
</evidence>
<evidence type="ECO:0000256" key="2">
    <source>
        <dbReference type="ARBA" id="ARBA00022692"/>
    </source>
</evidence>
<name>A0A927DCA3_KLEPN</name>
<dbReference type="Proteomes" id="UP000616340">
    <property type="component" value="Unassembled WGS sequence"/>
</dbReference>
<reference evidence="7" key="1">
    <citation type="submission" date="2020-07" db="EMBL/GenBank/DDBJ databases">
        <title>Clinical and genomic characterization of carbapenemase-producing Enterobacterales causing secondary infections during the COVID-19 crisis at a New York City hospital.</title>
        <authorList>
            <person name="Gomez-Simmonds A."/>
            <person name="Annavajhala M.K."/>
            <person name="Uhlemann A.-C."/>
        </authorList>
    </citation>
    <scope>NUCLEOTIDE SEQUENCE</scope>
    <source>
        <strain evidence="6">NK1590</strain>
        <strain evidence="9">NK1594</strain>
        <strain evidence="7">NK1596</strain>
        <strain evidence="10">NK1607</strain>
        <strain evidence="8">NK1677</strain>
    </source>
</reference>
<dbReference type="InterPro" id="IPR035906">
    <property type="entry name" value="MetI-like_sf"/>
</dbReference>
<dbReference type="Proteomes" id="UP000655796">
    <property type="component" value="Unassembled WGS sequence"/>
</dbReference>
<dbReference type="EMBL" id="JACXTN010000001">
    <property type="protein sequence ID" value="MBD3709847.1"/>
    <property type="molecule type" value="Genomic_DNA"/>
</dbReference>
<protein>
    <recommendedName>
        <fullName evidence="12">Carbohydrate ABC transporter permease</fullName>
    </recommendedName>
</protein>
<keyword evidence="4 5" id="KW-0472">Membrane</keyword>
<evidence type="ECO:0000256" key="4">
    <source>
        <dbReference type="ARBA" id="ARBA00023136"/>
    </source>
</evidence>
<proteinExistence type="predicted"/>
<gene>
    <name evidence="6" type="ORF">IE986_26560</name>
    <name evidence="9" type="ORF">IE988_26140</name>
    <name evidence="7" type="ORF">IE990_13125</name>
    <name evidence="10" type="ORF">IE992_26665</name>
    <name evidence="8" type="ORF">IE996_27015</name>
</gene>
<evidence type="ECO:0008006" key="12">
    <source>
        <dbReference type="Google" id="ProtNLM"/>
    </source>
</evidence>
<comment type="subcellular location">
    <subcellularLocation>
        <location evidence="1">Membrane</location>
        <topology evidence="1">Multi-pass membrane protein</topology>
    </subcellularLocation>
</comment>
<accession>A0A927DCA3</accession>
<sequence>MADIQQMAPVMSDADREVARTLRREKVSRVVRYVVLIFVGLLMLYPLAWMFSASFKPNHEIFTTLGLWPAHATPGRVYQRLEDRHRIPFRPLYAEHL</sequence>
<organism evidence="7 11">
    <name type="scientific">Klebsiella pneumoniae</name>
    <dbReference type="NCBI Taxonomy" id="573"/>
    <lineage>
        <taxon>Bacteria</taxon>
        <taxon>Pseudomonadati</taxon>
        <taxon>Pseudomonadota</taxon>
        <taxon>Gammaproteobacteria</taxon>
        <taxon>Enterobacterales</taxon>
        <taxon>Enterobacteriaceae</taxon>
        <taxon>Klebsiella/Raoultella group</taxon>
        <taxon>Klebsiella</taxon>
        <taxon>Klebsiella pneumoniae complex</taxon>
    </lineage>
</organism>
<feature type="transmembrane region" description="Helical" evidence="5">
    <location>
        <begin position="30"/>
        <end position="51"/>
    </location>
</feature>
<evidence type="ECO:0000313" key="8">
    <source>
        <dbReference type="EMBL" id="MBD3709847.1"/>
    </source>
</evidence>
<dbReference type="GO" id="GO:0016020">
    <property type="term" value="C:membrane"/>
    <property type="evidence" value="ECO:0007669"/>
    <property type="project" value="UniProtKB-SubCell"/>
</dbReference>
<dbReference type="Gene3D" id="1.10.3720.10">
    <property type="entry name" value="MetI-like"/>
    <property type="match status" value="1"/>
</dbReference>
<evidence type="ECO:0000313" key="10">
    <source>
        <dbReference type="EMBL" id="MBD3721636.1"/>
    </source>
</evidence>
<dbReference type="Proteomes" id="UP000652007">
    <property type="component" value="Unassembled WGS sequence"/>
</dbReference>
<keyword evidence="3 5" id="KW-1133">Transmembrane helix</keyword>
<comment type="caution">
    <text evidence="7">The sequence shown here is derived from an EMBL/GenBank/DDBJ whole genome shotgun (WGS) entry which is preliminary data.</text>
</comment>
<evidence type="ECO:0000313" key="6">
    <source>
        <dbReference type="EMBL" id="MBD3702642.1"/>
    </source>
</evidence>
<evidence type="ECO:0000313" key="7">
    <source>
        <dbReference type="EMBL" id="MBD3704405.1"/>
    </source>
</evidence>